<keyword evidence="3" id="KW-0547">Nucleotide-binding</keyword>
<organism evidence="3 4">
    <name type="scientific">Vibrio cyclitrophicus ZF270</name>
    <dbReference type="NCBI Taxonomy" id="1136176"/>
    <lineage>
        <taxon>Bacteria</taxon>
        <taxon>Pseudomonadati</taxon>
        <taxon>Pseudomonadota</taxon>
        <taxon>Gammaproteobacteria</taxon>
        <taxon>Vibrionales</taxon>
        <taxon>Vibrionaceae</taxon>
        <taxon>Vibrio</taxon>
    </lineage>
</organism>
<feature type="domain" description="Histidine kinase/HSP90-like ATPase" evidence="2">
    <location>
        <begin position="703"/>
        <end position="805"/>
    </location>
</feature>
<dbReference type="Pfam" id="PF02518">
    <property type="entry name" value="HATPase_c"/>
    <property type="match status" value="1"/>
</dbReference>
<keyword evidence="3" id="KW-0067">ATP-binding</keyword>
<dbReference type="SUPFAM" id="SSF55874">
    <property type="entry name" value="ATPase domain of HSP90 chaperone/DNA topoisomerase II/histidine kinase"/>
    <property type="match status" value="2"/>
</dbReference>
<evidence type="ECO:0000313" key="4">
    <source>
        <dbReference type="Proteomes" id="UP001441914"/>
    </source>
</evidence>
<proteinExistence type="predicted"/>
<accession>A0AAN0LT62</accession>
<feature type="coiled-coil region" evidence="1">
    <location>
        <begin position="542"/>
        <end position="576"/>
    </location>
</feature>
<dbReference type="InterPro" id="IPR003594">
    <property type="entry name" value="HATPase_dom"/>
</dbReference>
<evidence type="ECO:0000313" key="3">
    <source>
        <dbReference type="EMBL" id="WZS85598.1"/>
    </source>
</evidence>
<dbReference type="Pfam" id="PF13589">
    <property type="entry name" value="HATPase_c_3"/>
    <property type="match status" value="1"/>
</dbReference>
<dbReference type="EMBL" id="CP135176">
    <property type="protein sequence ID" value="WZS85598.1"/>
    <property type="molecule type" value="Genomic_DNA"/>
</dbReference>
<name>A0AAN0LT62_9VIBR</name>
<sequence length="808" mass="91258">MLKQDDIEKKLDAENNDIDSLDVNFIANAGVKDIVGRGLIYNDNVAIIELIKNSRDAFSSQVILELRDIIETKDMLEGLVPEPTIIIKDYGTGMSKEGIKNKWLNIAYSEKKGVKNKQYAGNKGVGRFSCDRLGTILELYTKSRNDDYLRLKIDWTKFENKGQKDEISSVPLKIDILDKYTFLDEINESEFIEGTVLVIKKLRSIWSEQKLKKLLSEIEKFSPVLDHSFAVHFKTNVKFKDKYLISKSNKDINNNILDKLSFKTTYIRSSIDSLGKEIKTSLFFQGETIFEYTAINPYTSLRGVSIEIHYLDSLSKSYFTRSFSVKPNSYGSVFLFYNSFRISPYGNEKNDWLGLDQRKSQGTSRNLGTRDIIGKIDIVDENEAFSVITSREGLAHNQAYYELVAYDADEKATLENGNEEYGYVTTIIRQLENFVVKGTDWNRLVDKLGEYKSVSAEDVIRDPSRFTVKELSSSAVSKATESIKNSHFNIIDIDVNKDVISRVKNINDEKHNRFLSDFIKNTEEKTLEELSPKEKGVVKKILEVSQTKVTEAKKKVEKAEVRTKQVENTLKIEKKKQAYLLATRRTLSEDADGLIHTIKINNIEIKEGIDSLVDGIEYDELSKEEIIAKLGAIKLYSLKSLKMAEIATRSGFDQDIDIRSIDVVQYIKEYVDIYASSVGSSSLDVSIINEDLSYIRSVSVLNLSIVLDNFLSNSTKWGAEKIKFSFNLEQGKLIILISDDGLGLSSLFSQSPNEIFDLGVRDTPPEGFSGSGIGLYYSKTLLSAMGASVEFIGNGTDLSGACFKVVFK</sequence>
<evidence type="ECO:0000259" key="2">
    <source>
        <dbReference type="Pfam" id="PF02518"/>
    </source>
</evidence>
<dbReference type="Proteomes" id="UP001441914">
    <property type="component" value="Chromosome 1"/>
</dbReference>
<evidence type="ECO:0000256" key="1">
    <source>
        <dbReference type="SAM" id="Coils"/>
    </source>
</evidence>
<dbReference type="RefSeq" id="WP_016801017.1">
    <property type="nucleotide sequence ID" value="NZ_AIDR02000027.1"/>
</dbReference>
<gene>
    <name evidence="3" type="ORF">QYQ95_14320</name>
</gene>
<dbReference type="InterPro" id="IPR036890">
    <property type="entry name" value="HATPase_C_sf"/>
</dbReference>
<reference evidence="3 4" key="1">
    <citation type="journal article" date="2024" name="Elife">
        <title>Polysaccharide breakdown products drive degradation-dispersal cycles of foraging bacteria through changes in metabolism and motility.</title>
        <authorList>
            <person name="Stubbusch A.K."/>
            <person name="Keegstra J.M."/>
            <person name="Schwartzman J."/>
            <person name="Pontrelli S."/>
            <person name="Clerc E.E."/>
            <person name="Stocker R."/>
            <person name="Magnabosco C."/>
            <person name="Schubert O.T."/>
            <person name="Ackermann M."/>
            <person name="D'Souza G.G."/>
        </authorList>
    </citation>
    <scope>NUCLEOTIDE SEQUENCE [LARGE SCALE GENOMIC DNA]</scope>
    <source>
        <strain evidence="3 4">ZF270</strain>
    </source>
</reference>
<dbReference type="Gene3D" id="3.30.565.10">
    <property type="entry name" value="Histidine kinase-like ATPase, C-terminal domain"/>
    <property type="match status" value="2"/>
</dbReference>
<protein>
    <submittedName>
        <fullName evidence="3">ATP-binding protein</fullName>
    </submittedName>
</protein>
<dbReference type="AlphaFoldDB" id="A0AAN0LT62"/>
<keyword evidence="1" id="KW-0175">Coiled coil</keyword>
<dbReference type="GO" id="GO:0005524">
    <property type="term" value="F:ATP binding"/>
    <property type="evidence" value="ECO:0007669"/>
    <property type="project" value="UniProtKB-KW"/>
</dbReference>
<keyword evidence="4" id="KW-1185">Reference proteome</keyword>